<evidence type="ECO:0000256" key="3">
    <source>
        <dbReference type="ARBA" id="ARBA00022490"/>
    </source>
</evidence>
<dbReference type="OMA" id="FRFLMDV"/>
<feature type="region of interest" description="Disordered" evidence="11">
    <location>
        <begin position="377"/>
        <end position="397"/>
    </location>
</feature>
<evidence type="ECO:0000259" key="12">
    <source>
        <dbReference type="Pfam" id="PF10243"/>
    </source>
</evidence>
<reference evidence="15" key="1">
    <citation type="submission" date="2022-11" db="UniProtKB">
        <authorList>
            <consortium name="WormBaseParasite"/>
        </authorList>
    </citation>
    <scope>IDENTIFICATION</scope>
</reference>
<evidence type="ECO:0000256" key="8">
    <source>
        <dbReference type="ARBA" id="ARBA00043971"/>
    </source>
</evidence>
<keyword evidence="6" id="KW-0206">Cytoskeleton</keyword>
<sequence>MTSQVDYVRKTQETLGSVIKKPPLTEKLLLKPPFRFLHDIVTSVARANPSLLAGVYDQNELDWQLVNDRDKKVAFLQKLIDKLKSLGYETNAKPSKIVAGQEPEKTNDLLRQLALAVKGASQQTKNAETKRTTSKEKIKTKPNEAKVIENGQDGQEATSSAGSNKENNVKSKKAPEPEKSASKEKPVAKSTSRERKPKEASDVKAHAPSKKPVADPEIATISRTKGSVVPTTKSKEKSVPKEEVDRKKVHPKSETPMVNGVKNEPTIPKAPDQNNQKSVYVEKSESPRNQAIATSSNNLQNEVQMDDKLMNSNGKSDIEEKTGKMININNERRKTLTINESSQRSIVSAIETRVDQSENVNDELYIPRPGSVLRQTVSARPSSSATRTVRPPTASRREPIVRGLSRTELANYEGPSKRTTAKNNEINIVNMASSADIQVIAENSNGTFDNKTDEDFIINQDDTDLAENFGMNSSDQTENLVSDEAEHGQLVRKILETKKDLENQIDVEKLAATSASIIYDPNEKEKTRKECSKLQENVQQLTKNTLLLSKLAEYLRDDVESMFGELKQWKSEYKKNMDEIKRQMGKNNDEKEILQKKLSDLNERFADQLDSAAATRGRLFKNQEKIFKMINASIKR</sequence>
<dbReference type="GO" id="GO:0005930">
    <property type="term" value="C:axoneme"/>
    <property type="evidence" value="ECO:0007669"/>
    <property type="project" value="UniProtKB-SubCell"/>
</dbReference>
<keyword evidence="14" id="KW-1185">Reference proteome</keyword>
<evidence type="ECO:0000256" key="2">
    <source>
        <dbReference type="ARBA" id="ARBA00004430"/>
    </source>
</evidence>
<keyword evidence="7" id="KW-0966">Cell projection</keyword>
<comment type="subcellular location">
    <subcellularLocation>
        <location evidence="2">Cytoplasm</location>
        <location evidence="2">Cytoskeleton</location>
        <location evidence="2">Cilium axoneme</location>
    </subcellularLocation>
    <subcellularLocation>
        <location evidence="1">Cytoplasm</location>
        <location evidence="1">Cytoskeleton</location>
        <location evidence="1">Cilium basal body</location>
    </subcellularLocation>
</comment>
<dbReference type="InterPro" id="IPR041476">
    <property type="entry name" value="TRAF3IP1_C"/>
</dbReference>
<dbReference type="Gene3D" id="1.10.418.50">
    <property type="entry name" value="Microtubule-binding protein MIP-T3"/>
    <property type="match status" value="1"/>
</dbReference>
<feature type="coiled-coil region" evidence="10">
    <location>
        <begin position="491"/>
        <end position="544"/>
    </location>
</feature>
<dbReference type="GO" id="GO:0036064">
    <property type="term" value="C:ciliary basal body"/>
    <property type="evidence" value="ECO:0007669"/>
    <property type="project" value="TreeGrafter"/>
</dbReference>
<dbReference type="WBParaSite" id="nRc.2.0.1.t33306-RA">
    <property type="protein sequence ID" value="nRc.2.0.1.t33306-RA"/>
    <property type="gene ID" value="nRc.2.0.1.g33306"/>
</dbReference>
<evidence type="ECO:0000256" key="6">
    <source>
        <dbReference type="ARBA" id="ARBA00023212"/>
    </source>
</evidence>
<dbReference type="Proteomes" id="UP000887565">
    <property type="component" value="Unplaced"/>
</dbReference>
<dbReference type="InterPro" id="IPR042576">
    <property type="entry name" value="TRAF3IP1_N_sf"/>
</dbReference>
<accession>A0A915K3M5</accession>
<dbReference type="GO" id="GO:0030992">
    <property type="term" value="C:intraciliary transport particle B"/>
    <property type="evidence" value="ECO:0007669"/>
    <property type="project" value="TreeGrafter"/>
</dbReference>
<evidence type="ECO:0000256" key="11">
    <source>
        <dbReference type="SAM" id="MobiDB-lite"/>
    </source>
</evidence>
<evidence type="ECO:0000256" key="9">
    <source>
        <dbReference type="ARBA" id="ARBA00070492"/>
    </source>
</evidence>
<evidence type="ECO:0000313" key="14">
    <source>
        <dbReference type="Proteomes" id="UP000887565"/>
    </source>
</evidence>
<proteinExistence type="inferred from homology"/>
<organism evidence="14 15">
    <name type="scientific">Romanomermis culicivorax</name>
    <name type="common">Nematode worm</name>
    <dbReference type="NCBI Taxonomy" id="13658"/>
    <lineage>
        <taxon>Eukaryota</taxon>
        <taxon>Metazoa</taxon>
        <taxon>Ecdysozoa</taxon>
        <taxon>Nematoda</taxon>
        <taxon>Enoplea</taxon>
        <taxon>Dorylaimia</taxon>
        <taxon>Mermithida</taxon>
        <taxon>Mermithoidea</taxon>
        <taxon>Mermithidae</taxon>
        <taxon>Romanomermis</taxon>
    </lineage>
</organism>
<dbReference type="InterPro" id="IPR018799">
    <property type="entry name" value="TRAF3IP1"/>
</dbReference>
<feature type="compositionally biased region" description="Basic and acidic residues" evidence="11">
    <location>
        <begin position="233"/>
        <end position="246"/>
    </location>
</feature>
<feature type="compositionally biased region" description="Polar residues" evidence="11">
    <location>
        <begin position="377"/>
        <end position="387"/>
    </location>
</feature>
<dbReference type="GO" id="GO:0070507">
    <property type="term" value="P:regulation of microtubule cytoskeleton organization"/>
    <property type="evidence" value="ECO:0007669"/>
    <property type="project" value="TreeGrafter"/>
</dbReference>
<dbReference type="Pfam" id="PF10243">
    <property type="entry name" value="MIP-T3"/>
    <property type="match status" value="1"/>
</dbReference>
<dbReference type="GO" id="GO:0048513">
    <property type="term" value="P:animal organ development"/>
    <property type="evidence" value="ECO:0007669"/>
    <property type="project" value="UniProtKB-ARBA"/>
</dbReference>
<feature type="region of interest" description="Disordered" evidence="11">
    <location>
        <begin position="118"/>
        <end position="275"/>
    </location>
</feature>
<dbReference type="InterPro" id="IPR040468">
    <property type="entry name" value="TRAF3IP1_N"/>
</dbReference>
<feature type="compositionally biased region" description="Basic and acidic residues" evidence="11">
    <location>
        <begin position="167"/>
        <end position="205"/>
    </location>
</feature>
<dbReference type="AlphaFoldDB" id="A0A915K3M5"/>
<dbReference type="Pfam" id="PF17749">
    <property type="entry name" value="MIP-T3_C"/>
    <property type="match status" value="1"/>
</dbReference>
<dbReference type="FunFam" id="1.10.418.50:FF:000001">
    <property type="entry name" value="TRAF3-interacting protein 1 isoform X1"/>
    <property type="match status" value="1"/>
</dbReference>
<dbReference type="GO" id="GO:0008017">
    <property type="term" value="F:microtubule binding"/>
    <property type="evidence" value="ECO:0007669"/>
    <property type="project" value="InterPro"/>
</dbReference>
<comment type="similarity">
    <text evidence="8">Belongs to the TRAF3IP1 family.</text>
</comment>
<feature type="domain" description="TRAF3-interacting protein 1 N-terminal" evidence="12">
    <location>
        <begin position="7"/>
        <end position="115"/>
    </location>
</feature>
<feature type="compositionally biased region" description="Basic and acidic residues" evidence="11">
    <location>
        <begin position="127"/>
        <end position="147"/>
    </location>
</feature>
<dbReference type="GO" id="GO:0042073">
    <property type="term" value="P:intraciliary transport"/>
    <property type="evidence" value="ECO:0007669"/>
    <property type="project" value="TreeGrafter"/>
</dbReference>
<dbReference type="GO" id="GO:0060271">
    <property type="term" value="P:cilium assembly"/>
    <property type="evidence" value="ECO:0007669"/>
    <property type="project" value="TreeGrafter"/>
</dbReference>
<feature type="domain" description="TRAF3-interacting protein 1 C-terminal" evidence="13">
    <location>
        <begin position="483"/>
        <end position="631"/>
    </location>
</feature>
<evidence type="ECO:0000256" key="10">
    <source>
        <dbReference type="SAM" id="Coils"/>
    </source>
</evidence>
<keyword evidence="5 10" id="KW-0175">Coiled coil</keyword>
<dbReference type="PANTHER" id="PTHR31363">
    <property type="entry name" value="TRAF3-INTERACTING PROTEIN 1"/>
    <property type="match status" value="1"/>
</dbReference>
<evidence type="ECO:0000256" key="5">
    <source>
        <dbReference type="ARBA" id="ARBA00023054"/>
    </source>
</evidence>
<evidence type="ECO:0000256" key="4">
    <source>
        <dbReference type="ARBA" id="ARBA00022794"/>
    </source>
</evidence>
<feature type="coiled-coil region" evidence="10">
    <location>
        <begin position="570"/>
        <end position="604"/>
    </location>
</feature>
<dbReference type="PANTHER" id="PTHR31363:SF0">
    <property type="entry name" value="TRAF3-INTERACTING PROTEIN 1"/>
    <property type="match status" value="1"/>
</dbReference>
<dbReference type="GO" id="GO:0048731">
    <property type="term" value="P:system development"/>
    <property type="evidence" value="ECO:0007669"/>
    <property type="project" value="UniProtKB-ARBA"/>
</dbReference>
<name>A0A915K3M5_ROMCU</name>
<keyword evidence="3" id="KW-0963">Cytoplasm</keyword>
<keyword evidence="4" id="KW-0970">Cilium biogenesis/degradation</keyword>
<feature type="compositionally biased region" description="Polar residues" evidence="11">
    <location>
        <begin position="152"/>
        <end position="166"/>
    </location>
</feature>
<evidence type="ECO:0000256" key="7">
    <source>
        <dbReference type="ARBA" id="ARBA00023273"/>
    </source>
</evidence>
<evidence type="ECO:0000259" key="13">
    <source>
        <dbReference type="Pfam" id="PF17749"/>
    </source>
</evidence>
<protein>
    <recommendedName>
        <fullName evidence="9">TRAF3-interacting protein 1</fullName>
    </recommendedName>
</protein>
<evidence type="ECO:0000313" key="15">
    <source>
        <dbReference type="WBParaSite" id="nRc.2.0.1.t33306-RA"/>
    </source>
</evidence>
<evidence type="ECO:0000256" key="1">
    <source>
        <dbReference type="ARBA" id="ARBA00004120"/>
    </source>
</evidence>